<reference evidence="2" key="1">
    <citation type="submission" date="2018-02" db="EMBL/GenBank/DDBJ databases">
        <title>Rhizophora mucronata_Transcriptome.</title>
        <authorList>
            <person name="Meera S.P."/>
            <person name="Sreeshan A."/>
            <person name="Augustine A."/>
        </authorList>
    </citation>
    <scope>NUCLEOTIDE SEQUENCE</scope>
    <source>
        <tissue evidence="2">Leaf</tissue>
    </source>
</reference>
<protein>
    <submittedName>
        <fullName evidence="2">Uncharacterized protein</fullName>
    </submittedName>
</protein>
<dbReference type="EMBL" id="GGEC01091626">
    <property type="protein sequence ID" value="MBX72110.1"/>
    <property type="molecule type" value="Transcribed_RNA"/>
</dbReference>
<accession>A0A2P2QYN7</accession>
<feature type="region of interest" description="Disordered" evidence="1">
    <location>
        <begin position="1"/>
        <end position="29"/>
    </location>
</feature>
<organism evidence="2">
    <name type="scientific">Rhizophora mucronata</name>
    <name type="common">Asiatic mangrove</name>
    <dbReference type="NCBI Taxonomy" id="61149"/>
    <lineage>
        <taxon>Eukaryota</taxon>
        <taxon>Viridiplantae</taxon>
        <taxon>Streptophyta</taxon>
        <taxon>Embryophyta</taxon>
        <taxon>Tracheophyta</taxon>
        <taxon>Spermatophyta</taxon>
        <taxon>Magnoliopsida</taxon>
        <taxon>eudicotyledons</taxon>
        <taxon>Gunneridae</taxon>
        <taxon>Pentapetalae</taxon>
        <taxon>rosids</taxon>
        <taxon>fabids</taxon>
        <taxon>Malpighiales</taxon>
        <taxon>Rhizophoraceae</taxon>
        <taxon>Rhizophora</taxon>
    </lineage>
</organism>
<feature type="compositionally biased region" description="Polar residues" evidence="1">
    <location>
        <begin position="7"/>
        <end position="16"/>
    </location>
</feature>
<proteinExistence type="predicted"/>
<evidence type="ECO:0000313" key="2">
    <source>
        <dbReference type="EMBL" id="MBX72110.1"/>
    </source>
</evidence>
<name>A0A2P2QYN7_RHIMU</name>
<sequence>MSKVRNRSTTGFQNNWKPRAPVYSHVIPN</sequence>
<dbReference type="AlphaFoldDB" id="A0A2P2QYN7"/>
<evidence type="ECO:0000256" key="1">
    <source>
        <dbReference type="SAM" id="MobiDB-lite"/>
    </source>
</evidence>